<dbReference type="OrthoDB" id="5238025at2759"/>
<feature type="transmembrane region" description="Helical" evidence="1">
    <location>
        <begin position="140"/>
        <end position="158"/>
    </location>
</feature>
<evidence type="ECO:0000313" key="2">
    <source>
        <dbReference type="EMBL" id="KAF2275258.1"/>
    </source>
</evidence>
<dbReference type="RefSeq" id="XP_033652797.1">
    <property type="nucleotide sequence ID" value="XM_033800326.1"/>
</dbReference>
<evidence type="ECO:0000256" key="1">
    <source>
        <dbReference type="SAM" id="Phobius"/>
    </source>
</evidence>
<feature type="transmembrane region" description="Helical" evidence="1">
    <location>
        <begin position="100"/>
        <end position="120"/>
    </location>
</feature>
<keyword evidence="1" id="KW-0812">Transmembrane</keyword>
<proteinExistence type="predicted"/>
<organism evidence="2 3">
    <name type="scientific">Westerdykella ornata</name>
    <dbReference type="NCBI Taxonomy" id="318751"/>
    <lineage>
        <taxon>Eukaryota</taxon>
        <taxon>Fungi</taxon>
        <taxon>Dikarya</taxon>
        <taxon>Ascomycota</taxon>
        <taxon>Pezizomycotina</taxon>
        <taxon>Dothideomycetes</taxon>
        <taxon>Pleosporomycetidae</taxon>
        <taxon>Pleosporales</taxon>
        <taxon>Sporormiaceae</taxon>
        <taxon>Westerdykella</taxon>
    </lineage>
</organism>
<reference evidence="2" key="1">
    <citation type="journal article" date="2020" name="Stud. Mycol.">
        <title>101 Dothideomycetes genomes: a test case for predicting lifestyles and emergence of pathogens.</title>
        <authorList>
            <person name="Haridas S."/>
            <person name="Albert R."/>
            <person name="Binder M."/>
            <person name="Bloem J."/>
            <person name="Labutti K."/>
            <person name="Salamov A."/>
            <person name="Andreopoulos B."/>
            <person name="Baker S."/>
            <person name="Barry K."/>
            <person name="Bills G."/>
            <person name="Bluhm B."/>
            <person name="Cannon C."/>
            <person name="Castanera R."/>
            <person name="Culley D."/>
            <person name="Daum C."/>
            <person name="Ezra D."/>
            <person name="Gonzalez J."/>
            <person name="Henrissat B."/>
            <person name="Kuo A."/>
            <person name="Liang C."/>
            <person name="Lipzen A."/>
            <person name="Lutzoni F."/>
            <person name="Magnuson J."/>
            <person name="Mondo S."/>
            <person name="Nolan M."/>
            <person name="Ohm R."/>
            <person name="Pangilinan J."/>
            <person name="Park H.-J."/>
            <person name="Ramirez L."/>
            <person name="Alfaro M."/>
            <person name="Sun H."/>
            <person name="Tritt A."/>
            <person name="Yoshinaga Y."/>
            <person name="Zwiers L.-H."/>
            <person name="Turgeon B."/>
            <person name="Goodwin S."/>
            <person name="Spatafora J."/>
            <person name="Crous P."/>
            <person name="Grigoriev I."/>
        </authorList>
    </citation>
    <scope>NUCLEOTIDE SEQUENCE</scope>
    <source>
        <strain evidence="2">CBS 379.55</strain>
    </source>
</reference>
<gene>
    <name evidence="2" type="ORF">EI97DRAFT_451172</name>
</gene>
<feature type="transmembrane region" description="Helical" evidence="1">
    <location>
        <begin position="231"/>
        <end position="253"/>
    </location>
</feature>
<accession>A0A6A6JH14</accession>
<dbReference type="EMBL" id="ML986498">
    <property type="protein sequence ID" value="KAF2275258.1"/>
    <property type="molecule type" value="Genomic_DNA"/>
</dbReference>
<name>A0A6A6JH14_WESOR</name>
<feature type="transmembrane region" description="Helical" evidence="1">
    <location>
        <begin position="42"/>
        <end position="66"/>
    </location>
</feature>
<keyword evidence="3" id="KW-1185">Reference proteome</keyword>
<dbReference type="GeneID" id="54553501"/>
<keyword evidence="1" id="KW-1133">Transmembrane helix</keyword>
<sequence length="282" mass="31848">MKMTVASIAMHYTSMLSTASQPVFNRPVITEREYHISRALNLTLLSLMVVLSVATVGLKAMTLAFIEDNHDMGFVFETGDPEPTVLAALPGRLYTAPAKLAIVAGVVAFVIGVVHAACVLWDWKRGKFTQSYAFRRNSMFLHFCNSVLVLFSLVSIFITHKSTSHFHERYIMRQADRFNDPNNPFNNSTDNDGIRYNIGTFDLETWSCELKTVEGARRVWSEYERQCSIEMAGRILVIPFMITAFLIAGACIAQMMRCRRDANGERMKTEEVSMEMGKFNAI</sequence>
<dbReference type="Proteomes" id="UP000800097">
    <property type="component" value="Unassembled WGS sequence"/>
</dbReference>
<dbReference type="AlphaFoldDB" id="A0A6A6JH14"/>
<keyword evidence="1" id="KW-0472">Membrane</keyword>
<evidence type="ECO:0000313" key="3">
    <source>
        <dbReference type="Proteomes" id="UP000800097"/>
    </source>
</evidence>
<protein>
    <submittedName>
        <fullName evidence="2">Uncharacterized protein</fullName>
    </submittedName>
</protein>